<dbReference type="InterPro" id="IPR000618">
    <property type="entry name" value="Insect_cuticle"/>
</dbReference>
<organism evidence="3 4">
    <name type="scientific">Glossina brevipalpis</name>
    <dbReference type="NCBI Taxonomy" id="37001"/>
    <lineage>
        <taxon>Eukaryota</taxon>
        <taxon>Metazoa</taxon>
        <taxon>Ecdysozoa</taxon>
        <taxon>Arthropoda</taxon>
        <taxon>Hexapoda</taxon>
        <taxon>Insecta</taxon>
        <taxon>Pterygota</taxon>
        <taxon>Neoptera</taxon>
        <taxon>Endopterygota</taxon>
        <taxon>Diptera</taxon>
        <taxon>Brachycera</taxon>
        <taxon>Muscomorpha</taxon>
        <taxon>Hippoboscoidea</taxon>
        <taxon>Glossinidae</taxon>
        <taxon>Glossina</taxon>
    </lineage>
</organism>
<name>A0A1A9WCY2_9MUSC</name>
<evidence type="ECO:0000256" key="2">
    <source>
        <dbReference type="SAM" id="SignalP"/>
    </source>
</evidence>
<dbReference type="AlphaFoldDB" id="A0A1A9WCY2"/>
<keyword evidence="2" id="KW-0732">Signal</keyword>
<evidence type="ECO:0000256" key="1">
    <source>
        <dbReference type="PROSITE-ProRule" id="PRU00497"/>
    </source>
</evidence>
<keyword evidence="1" id="KW-0193">Cuticle</keyword>
<evidence type="ECO:0008006" key="5">
    <source>
        <dbReference type="Google" id="ProtNLM"/>
    </source>
</evidence>
<dbReference type="PROSITE" id="PS51155">
    <property type="entry name" value="CHIT_BIND_RR_2"/>
    <property type="match status" value="1"/>
</dbReference>
<dbReference type="GO" id="GO:0042302">
    <property type="term" value="F:structural constituent of cuticle"/>
    <property type="evidence" value="ECO:0007669"/>
    <property type="project" value="UniProtKB-UniRule"/>
</dbReference>
<proteinExistence type="predicted"/>
<evidence type="ECO:0000313" key="4">
    <source>
        <dbReference type="Proteomes" id="UP000091820"/>
    </source>
</evidence>
<sequence length="335" mass="38549">MSQWITFILASFILSLQLGKAFMKTFLEQNVSRLKDGVVKSNYNHKLTGTPQYYYSNLNGPYTYAFGYEVNDKASGNIQFRDERKYANDTVEGSFGYVQPDKSLIVTHYFTNRSHGYSSRTEVIKPGSEFKSQSLNITTIYDKSFEKNNTSPTDQVNIKLNLTDILLPVEPIKKEYGINLNPATLEREIINHVVLDAIDESMSLEGVTKPKKSFNNLQIKPVHKFLPADFPIIPFQLPVNKKYRKDNSSIRSDSTESNELKEIISENSQIYEPHNLTNFTDNNFELNSSNLSKKVSNLSTMSVSEKANFNWYENIIKYNRKKYLDALEFKNKKSQ</sequence>
<feature type="chain" id="PRO_5008400232" description="Cuticle protein 6" evidence="2">
    <location>
        <begin position="22"/>
        <end position="335"/>
    </location>
</feature>
<dbReference type="Pfam" id="PF00379">
    <property type="entry name" value="Chitin_bind_4"/>
    <property type="match status" value="1"/>
</dbReference>
<keyword evidence="4" id="KW-1185">Reference proteome</keyword>
<reference evidence="3" key="2">
    <citation type="submission" date="2020-05" db="UniProtKB">
        <authorList>
            <consortium name="EnsemblMetazoa"/>
        </authorList>
    </citation>
    <scope>IDENTIFICATION</scope>
    <source>
        <strain evidence="3">IAEA</strain>
    </source>
</reference>
<protein>
    <recommendedName>
        <fullName evidence="5">Cuticle protein 6</fullName>
    </recommendedName>
</protein>
<dbReference type="VEuPathDB" id="VectorBase:GBRI014987"/>
<accession>A0A1A9WCY2</accession>
<feature type="signal peptide" evidence="2">
    <location>
        <begin position="1"/>
        <end position="21"/>
    </location>
</feature>
<evidence type="ECO:0000313" key="3">
    <source>
        <dbReference type="EnsemblMetazoa" id="GBRI014987-PA"/>
    </source>
</evidence>
<dbReference type="EnsemblMetazoa" id="GBRI014987-RA">
    <property type="protein sequence ID" value="GBRI014987-PA"/>
    <property type="gene ID" value="GBRI014987"/>
</dbReference>
<reference evidence="4" key="1">
    <citation type="submission" date="2014-03" db="EMBL/GenBank/DDBJ databases">
        <authorList>
            <person name="Aksoy S."/>
            <person name="Warren W."/>
            <person name="Wilson R.K."/>
        </authorList>
    </citation>
    <scope>NUCLEOTIDE SEQUENCE [LARGE SCALE GENOMIC DNA]</scope>
    <source>
        <strain evidence="4">IAEA</strain>
    </source>
</reference>
<dbReference type="Proteomes" id="UP000091820">
    <property type="component" value="Unassembled WGS sequence"/>
</dbReference>